<evidence type="ECO:0000313" key="2">
    <source>
        <dbReference type="Proteomes" id="UP001060215"/>
    </source>
</evidence>
<comment type="caution">
    <text evidence="1">The sequence shown here is derived from an EMBL/GenBank/DDBJ whole genome shotgun (WGS) entry which is preliminary data.</text>
</comment>
<keyword evidence="2" id="KW-1185">Reference proteome</keyword>
<evidence type="ECO:0000313" key="1">
    <source>
        <dbReference type="EMBL" id="KAI8000144.1"/>
    </source>
</evidence>
<dbReference type="EMBL" id="CM045765">
    <property type="protein sequence ID" value="KAI8000144.1"/>
    <property type="molecule type" value="Genomic_DNA"/>
</dbReference>
<sequence length="268" mass="30620">MELTEKDVWKLDTWDRTETLNSKFQQCWAEESRRSKPWLLRALNRSLGGRFWWGGVWKIGNDASQFVGPIILDQLLEEGAGSSFQIVVTIGKRRNQIFIPVSVFRDGWEGVALVIKGFDMTKEKAQRPRVPNNLPSISATSSSANREIVKVVRTTVEVDWFRLLDRALVQLLEEKAFLFVFLTKCEAEATVRRRRTVGGLDLLLEWWSPLALSTLRKLSLPESVWIWVVGLPIHFHGEEVYRAIGDRCGGFMEADESSVDLGCVRLQV</sequence>
<proteinExistence type="predicted"/>
<protein>
    <submittedName>
        <fullName evidence="1">ABC transporter C family member 12</fullName>
    </submittedName>
</protein>
<gene>
    <name evidence="1" type="ORF">LOK49_LG09G01237</name>
</gene>
<reference evidence="1 2" key="1">
    <citation type="journal article" date="2022" name="Plant J.">
        <title>Chromosome-level genome of Camellia lanceoleosa provides a valuable resource for understanding genome evolution and self-incompatibility.</title>
        <authorList>
            <person name="Gong W."/>
            <person name="Xiao S."/>
            <person name="Wang L."/>
            <person name="Liao Z."/>
            <person name="Chang Y."/>
            <person name="Mo W."/>
            <person name="Hu G."/>
            <person name="Li W."/>
            <person name="Zhao G."/>
            <person name="Zhu H."/>
            <person name="Hu X."/>
            <person name="Ji K."/>
            <person name="Xiang X."/>
            <person name="Song Q."/>
            <person name="Yuan D."/>
            <person name="Jin S."/>
            <person name="Zhang L."/>
        </authorList>
    </citation>
    <scope>NUCLEOTIDE SEQUENCE [LARGE SCALE GENOMIC DNA]</scope>
    <source>
        <strain evidence="1">SQ_2022a</strain>
    </source>
</reference>
<name>A0ACC0GHV2_9ERIC</name>
<accession>A0ACC0GHV2</accession>
<dbReference type="Proteomes" id="UP001060215">
    <property type="component" value="Chromosome 8"/>
</dbReference>
<organism evidence="1 2">
    <name type="scientific">Camellia lanceoleosa</name>
    <dbReference type="NCBI Taxonomy" id="1840588"/>
    <lineage>
        <taxon>Eukaryota</taxon>
        <taxon>Viridiplantae</taxon>
        <taxon>Streptophyta</taxon>
        <taxon>Embryophyta</taxon>
        <taxon>Tracheophyta</taxon>
        <taxon>Spermatophyta</taxon>
        <taxon>Magnoliopsida</taxon>
        <taxon>eudicotyledons</taxon>
        <taxon>Gunneridae</taxon>
        <taxon>Pentapetalae</taxon>
        <taxon>asterids</taxon>
        <taxon>Ericales</taxon>
        <taxon>Theaceae</taxon>
        <taxon>Camellia</taxon>
    </lineage>
</organism>